<feature type="domain" description="Sey1/RHD3-like three-helix bundle" evidence="2">
    <location>
        <begin position="12"/>
        <end position="73"/>
    </location>
</feature>
<dbReference type="InterPro" id="IPR046758">
    <property type="entry name" value="Sey1/RHD3-like_3HB"/>
</dbReference>
<name>A0A6A3ATE9_HIBSY</name>
<keyword evidence="1" id="KW-0472">Membrane</keyword>
<dbReference type="PANTHER" id="PTHR45923:SF20">
    <property type="entry name" value="PROTEIN ROOT HAIR DEFECTIVE 3 HOMOLOG 2"/>
    <property type="match status" value="1"/>
</dbReference>
<evidence type="ECO:0000256" key="1">
    <source>
        <dbReference type="SAM" id="Phobius"/>
    </source>
</evidence>
<dbReference type="InterPro" id="IPR008803">
    <property type="entry name" value="RHD3/Sey1"/>
</dbReference>
<keyword evidence="1" id="KW-0812">Transmembrane</keyword>
<sequence length="327" mass="36664">MLLSDRLIGMLLKQSLSEPVESVLVLDAAGRDTWASIRKLLTRETENSVSEFSTAISSFELDQPTMDRMLQGSQLSSVMTTIQCQEFGPEKKTLRPLPRMLSLRLLAVMAVIRLDGKPDKIENVLFSSLMEGTVTSPDPFASSTWEDVPPENTLITPVQCKSLWRQFKAETEFTVTQAISAQEAYKRSNSWLPPAWAIAGMLFVPFFELVLFLGNARLKDVKLLVVSSSWGYKPIPRRLLPCHVGNDGCPRAVSTWHACRANLYFIEVSSYCDESSKMSCRRGSRSSNSRVPRATVISSFSEFQESKSAKCNKLNSRVNCFIQRLCV</sequence>
<reference evidence="3" key="1">
    <citation type="submission" date="2019-09" db="EMBL/GenBank/DDBJ databases">
        <title>Draft genome information of white flower Hibiscus syriacus.</title>
        <authorList>
            <person name="Kim Y.-M."/>
        </authorList>
    </citation>
    <scope>NUCLEOTIDE SEQUENCE [LARGE SCALE GENOMIC DNA]</scope>
    <source>
        <strain evidence="3">YM2019G1</strain>
    </source>
</reference>
<dbReference type="GO" id="GO:0005783">
    <property type="term" value="C:endoplasmic reticulum"/>
    <property type="evidence" value="ECO:0007669"/>
    <property type="project" value="TreeGrafter"/>
</dbReference>
<dbReference type="AlphaFoldDB" id="A0A6A3ATE9"/>
<dbReference type="EMBL" id="VEPZ02000952">
    <property type="protein sequence ID" value="KAE8707961.1"/>
    <property type="molecule type" value="Genomic_DNA"/>
</dbReference>
<proteinExistence type="predicted"/>
<keyword evidence="1" id="KW-1133">Transmembrane helix</keyword>
<feature type="domain" description="Sey1/RHD3-like three-helix bundle" evidence="2">
    <location>
        <begin position="100"/>
        <end position="225"/>
    </location>
</feature>
<dbReference type="Proteomes" id="UP000436088">
    <property type="component" value="Unassembled WGS sequence"/>
</dbReference>
<evidence type="ECO:0000313" key="3">
    <source>
        <dbReference type="EMBL" id="KAE8707961.1"/>
    </source>
</evidence>
<feature type="transmembrane region" description="Helical" evidence="1">
    <location>
        <begin position="195"/>
        <end position="214"/>
    </location>
</feature>
<accession>A0A6A3ATE9</accession>
<gene>
    <name evidence="3" type="ORF">F3Y22_tig00110365pilonHSYRG00076</name>
</gene>
<comment type="caution">
    <text evidence="3">The sequence shown here is derived from an EMBL/GenBank/DDBJ whole genome shotgun (WGS) entry which is preliminary data.</text>
</comment>
<dbReference type="Pfam" id="PF20428">
    <property type="entry name" value="Sey1_3HB"/>
    <property type="match status" value="2"/>
</dbReference>
<keyword evidence="4" id="KW-1185">Reference proteome</keyword>
<dbReference type="PANTHER" id="PTHR45923">
    <property type="entry name" value="PROTEIN SEY1"/>
    <property type="match status" value="1"/>
</dbReference>
<evidence type="ECO:0000313" key="4">
    <source>
        <dbReference type="Proteomes" id="UP000436088"/>
    </source>
</evidence>
<evidence type="ECO:0000259" key="2">
    <source>
        <dbReference type="Pfam" id="PF20428"/>
    </source>
</evidence>
<dbReference type="GO" id="GO:0016320">
    <property type="term" value="P:endoplasmic reticulum membrane fusion"/>
    <property type="evidence" value="ECO:0007669"/>
    <property type="project" value="TreeGrafter"/>
</dbReference>
<dbReference type="GO" id="GO:0003924">
    <property type="term" value="F:GTPase activity"/>
    <property type="evidence" value="ECO:0007669"/>
    <property type="project" value="TreeGrafter"/>
</dbReference>
<organism evidence="3 4">
    <name type="scientific">Hibiscus syriacus</name>
    <name type="common">Rose of Sharon</name>
    <dbReference type="NCBI Taxonomy" id="106335"/>
    <lineage>
        <taxon>Eukaryota</taxon>
        <taxon>Viridiplantae</taxon>
        <taxon>Streptophyta</taxon>
        <taxon>Embryophyta</taxon>
        <taxon>Tracheophyta</taxon>
        <taxon>Spermatophyta</taxon>
        <taxon>Magnoliopsida</taxon>
        <taxon>eudicotyledons</taxon>
        <taxon>Gunneridae</taxon>
        <taxon>Pentapetalae</taxon>
        <taxon>rosids</taxon>
        <taxon>malvids</taxon>
        <taxon>Malvales</taxon>
        <taxon>Malvaceae</taxon>
        <taxon>Malvoideae</taxon>
        <taxon>Hibiscus</taxon>
    </lineage>
</organism>
<protein>
    <submittedName>
        <fullName evidence="3">Cycloartenol synthase 2-like</fullName>
    </submittedName>
</protein>